<dbReference type="GO" id="GO:0006952">
    <property type="term" value="P:defense response"/>
    <property type="evidence" value="ECO:0007669"/>
    <property type="project" value="UniProtKB-KW"/>
</dbReference>
<dbReference type="Proteomes" id="UP000593575">
    <property type="component" value="Unassembled WGS sequence"/>
</dbReference>
<dbReference type="GO" id="GO:0016042">
    <property type="term" value="P:lipid catabolic process"/>
    <property type="evidence" value="ECO:0007669"/>
    <property type="project" value="UniProtKB-KW"/>
</dbReference>
<evidence type="ECO:0000256" key="2">
    <source>
        <dbReference type="ARBA" id="ARBA00022801"/>
    </source>
</evidence>
<dbReference type="PROSITE" id="PS51635">
    <property type="entry name" value="PNPLA"/>
    <property type="match status" value="1"/>
</dbReference>
<keyword evidence="10" id="KW-1185">Reference proteome</keyword>
<feature type="domain" description="PNPLA" evidence="8">
    <location>
        <begin position="1"/>
        <end position="155"/>
    </location>
</feature>
<protein>
    <recommendedName>
        <fullName evidence="7">Patatin</fullName>
        <ecNumber evidence="7">3.1.1.-</ecNumber>
    </recommendedName>
</protein>
<sequence length="346" mass="38625">MITAPNEKNRPLFPAKDIKDFYLEHCPKIFPQDTSPFAAAASLMKTMAGPKYDGKYLHKLLREKLGDARLSQTLTNVVIPTFDIKQLQPKIFSTHELKINPWKDALLSDICIGTSAAPTYLPAHYFKTEDSNGVAKEFHLIDGAVAANDPALVAVSEMTKEIVRRAPKYFPIKPTDYSKFVVISLGTGSAKSEGKYHANLAAKWGVLGWLTSEHSTPLVDIFMQASSDMVDFHIARFFQALHFEDSYLRIQDDTLSQQMSTVDIATKENLENLVKVGQELLKQPVSRVNLEKGQFEPAGTVTSEDALIRLAEVLSMEKRLRDMRSPLGNFAMKENKGCAQINNTMT</sequence>
<comment type="caution">
    <text evidence="6">Lacks conserved residue(s) required for the propagation of feature annotation.</text>
</comment>
<organism evidence="9 10">
    <name type="scientific">Gossypium armourianum</name>
    <dbReference type="NCBI Taxonomy" id="34283"/>
    <lineage>
        <taxon>Eukaryota</taxon>
        <taxon>Viridiplantae</taxon>
        <taxon>Streptophyta</taxon>
        <taxon>Embryophyta</taxon>
        <taxon>Tracheophyta</taxon>
        <taxon>Spermatophyta</taxon>
        <taxon>Magnoliopsida</taxon>
        <taxon>eudicotyledons</taxon>
        <taxon>Gunneridae</taxon>
        <taxon>Pentapetalae</taxon>
        <taxon>rosids</taxon>
        <taxon>malvids</taxon>
        <taxon>Malvales</taxon>
        <taxon>Malvaceae</taxon>
        <taxon>Malvoideae</taxon>
        <taxon>Gossypium</taxon>
    </lineage>
</organism>
<dbReference type="FunFam" id="3.40.1090.10:FF:000005">
    <property type="entry name" value="Patatin"/>
    <property type="match status" value="1"/>
</dbReference>
<evidence type="ECO:0000256" key="3">
    <source>
        <dbReference type="ARBA" id="ARBA00022821"/>
    </source>
</evidence>
<keyword evidence="2 7" id="KW-0378">Hydrolase</keyword>
<dbReference type="PANTHER" id="PTHR32176">
    <property type="entry name" value="XYLOSE ISOMERASE"/>
    <property type="match status" value="1"/>
</dbReference>
<dbReference type="GO" id="GO:0004620">
    <property type="term" value="F:phospholipase activity"/>
    <property type="evidence" value="ECO:0007669"/>
    <property type="project" value="TreeGrafter"/>
</dbReference>
<dbReference type="PANTHER" id="PTHR32176:SF38">
    <property type="entry name" value="PATATIN"/>
    <property type="match status" value="1"/>
</dbReference>
<evidence type="ECO:0000256" key="7">
    <source>
        <dbReference type="RuleBase" id="RU361262"/>
    </source>
</evidence>
<dbReference type="Gene3D" id="3.40.1090.10">
    <property type="entry name" value="Cytosolic phospholipase A2 catalytic domain"/>
    <property type="match status" value="1"/>
</dbReference>
<evidence type="ECO:0000256" key="5">
    <source>
        <dbReference type="ARBA" id="ARBA00023098"/>
    </source>
</evidence>
<reference evidence="9 10" key="1">
    <citation type="journal article" date="2019" name="Genome Biol. Evol.">
        <title>Insights into the evolution of the New World diploid cottons (Gossypium, subgenus Houzingenia) based on genome sequencing.</title>
        <authorList>
            <person name="Grover C.E."/>
            <person name="Arick M.A. 2nd"/>
            <person name="Thrash A."/>
            <person name="Conover J.L."/>
            <person name="Sanders W.S."/>
            <person name="Peterson D.G."/>
            <person name="Frelichowski J.E."/>
            <person name="Scheffler J.A."/>
            <person name="Scheffler B.E."/>
            <person name="Wendel J.F."/>
        </authorList>
    </citation>
    <scope>NUCLEOTIDE SEQUENCE [LARGE SCALE GENOMIC DNA]</scope>
    <source>
        <strain evidence="9">6</strain>
        <tissue evidence="9">Leaf</tissue>
    </source>
</reference>
<dbReference type="AlphaFoldDB" id="A0A7J9JS43"/>
<comment type="function">
    <text evidence="7">Lipolytic acyl hydrolase (LAH).</text>
</comment>
<dbReference type="InterPro" id="IPR016035">
    <property type="entry name" value="Acyl_Trfase/lysoPLipase"/>
</dbReference>
<comment type="similarity">
    <text evidence="1 7">Belongs to the patatin family.</text>
</comment>
<evidence type="ECO:0000256" key="1">
    <source>
        <dbReference type="ARBA" id="ARBA00010240"/>
    </source>
</evidence>
<evidence type="ECO:0000259" key="8">
    <source>
        <dbReference type="PROSITE" id="PS51635"/>
    </source>
</evidence>
<name>A0A7J9JS43_9ROSI</name>
<feature type="short sequence motif" description="DGA/G" evidence="6">
    <location>
        <begin position="142"/>
        <end position="144"/>
    </location>
</feature>
<gene>
    <name evidence="9" type="ORF">Goarm_009178</name>
</gene>
<dbReference type="SUPFAM" id="SSF52151">
    <property type="entry name" value="FabD/lysophospholipase-like"/>
    <property type="match status" value="1"/>
</dbReference>
<dbReference type="EC" id="3.1.1.-" evidence="7"/>
<keyword evidence="3" id="KW-0611">Plant defense</keyword>
<evidence type="ECO:0000256" key="4">
    <source>
        <dbReference type="ARBA" id="ARBA00022963"/>
    </source>
</evidence>
<evidence type="ECO:0000313" key="9">
    <source>
        <dbReference type="EMBL" id="MBA0836992.1"/>
    </source>
</evidence>
<evidence type="ECO:0000256" key="6">
    <source>
        <dbReference type="PROSITE-ProRule" id="PRU01161"/>
    </source>
</evidence>
<comment type="domain">
    <text evidence="7">The nitrogen atoms of the two glycine residues in the GGXR motif define the oxyanion hole, and stabilize the oxyanion that forms during the nucleophilic attack by the catalytic serine during substrate cleavage.</text>
</comment>
<keyword evidence="5 7" id="KW-0443">Lipid metabolism</keyword>
<dbReference type="Pfam" id="PF01734">
    <property type="entry name" value="Patatin"/>
    <property type="match status" value="1"/>
</dbReference>
<dbReference type="GO" id="GO:0047372">
    <property type="term" value="F:monoacylglycerol lipase activity"/>
    <property type="evidence" value="ECO:0007669"/>
    <property type="project" value="TreeGrafter"/>
</dbReference>
<keyword evidence="4 7" id="KW-0442">Lipid degradation</keyword>
<evidence type="ECO:0000313" key="10">
    <source>
        <dbReference type="Proteomes" id="UP000593575"/>
    </source>
</evidence>
<dbReference type="EMBL" id="JABFAE010000009">
    <property type="protein sequence ID" value="MBA0836992.1"/>
    <property type="molecule type" value="Genomic_DNA"/>
</dbReference>
<comment type="caution">
    <text evidence="9">The sequence shown here is derived from an EMBL/GenBank/DDBJ whole genome shotgun (WGS) entry which is preliminary data.</text>
</comment>
<dbReference type="InterPro" id="IPR002641">
    <property type="entry name" value="PNPLA_dom"/>
</dbReference>
<proteinExistence type="inferred from homology"/>
<accession>A0A7J9JS43</accession>